<dbReference type="PANTHER" id="PTHR16301:SF20">
    <property type="entry name" value="IMPACT FAMILY MEMBER YIGZ"/>
    <property type="match status" value="1"/>
</dbReference>
<dbReference type="EMBL" id="CP002461">
    <property type="protein sequence ID" value="AEN98946.1"/>
    <property type="molecule type" value="Genomic_DNA"/>
</dbReference>
<proteinExistence type="inferred from homology"/>
<keyword evidence="4" id="KW-0224">Dipeptidase</keyword>
<dbReference type="AlphaFoldDB" id="G2KVD1"/>
<dbReference type="HOGENOM" id="CLU_083552_2_1_9"/>
<dbReference type="InterPro" id="IPR036956">
    <property type="entry name" value="Impact_N_sf"/>
</dbReference>
<dbReference type="eggNOG" id="COG1739">
    <property type="taxonomic scope" value="Bacteria"/>
</dbReference>
<dbReference type="EC" id="3.4.13.9" evidence="4"/>
<dbReference type="STRING" id="714313.LSA_05030"/>
<dbReference type="Pfam" id="PF09186">
    <property type="entry name" value="DUF1949"/>
    <property type="match status" value="1"/>
</dbReference>
<accession>G2KVD1</accession>
<dbReference type="InterPro" id="IPR020568">
    <property type="entry name" value="Ribosomal_Su5_D2-typ_SF"/>
</dbReference>
<reference evidence="4 5" key="1">
    <citation type="journal article" date="2011" name="Microb. Cell Fact.">
        <title>Genomic analysis reveals Lactobacillus sanfranciscensis as stable element in traditional sourdoughs.</title>
        <authorList>
            <person name="Vogel R.F."/>
            <person name="Pavlovic M."/>
            <person name="Ehrmann M.A."/>
            <person name="Wiezer A."/>
            <person name="Liesegang H."/>
            <person name="Offschanka S."/>
            <person name="Voget S."/>
            <person name="Angelov A."/>
            <person name="Bocker G."/>
            <person name="Liebl W."/>
        </authorList>
    </citation>
    <scope>NUCLEOTIDE SEQUENCE [LARGE SCALE GENOMIC DNA]</scope>
    <source>
        <strain evidence="4 5">TMW 1.1304</strain>
    </source>
</reference>
<dbReference type="PROSITE" id="PS00910">
    <property type="entry name" value="UPF0029"/>
    <property type="match status" value="1"/>
</dbReference>
<dbReference type="KEGG" id="lsn:LSA_05030"/>
<dbReference type="PANTHER" id="PTHR16301">
    <property type="entry name" value="IMPACT-RELATED"/>
    <property type="match status" value="1"/>
</dbReference>
<organism evidence="4 5">
    <name type="scientific">Fructilactobacillus sanfranciscensis (strain TMW 1.1304)</name>
    <name type="common">Lactobacillus sanfranciscensis</name>
    <dbReference type="NCBI Taxonomy" id="714313"/>
    <lineage>
        <taxon>Bacteria</taxon>
        <taxon>Bacillati</taxon>
        <taxon>Bacillota</taxon>
        <taxon>Bacilli</taxon>
        <taxon>Lactobacillales</taxon>
        <taxon>Lactobacillaceae</taxon>
        <taxon>Fructilactobacillus</taxon>
    </lineage>
</organism>
<feature type="domain" description="Impact N-terminal" evidence="2">
    <location>
        <begin position="26"/>
        <end position="131"/>
    </location>
</feature>
<dbReference type="Proteomes" id="UP000001285">
    <property type="component" value="Chromosome"/>
</dbReference>
<feature type="domain" description="UPF0029" evidence="3">
    <location>
        <begin position="147"/>
        <end position="202"/>
    </location>
</feature>
<evidence type="ECO:0000256" key="1">
    <source>
        <dbReference type="ARBA" id="ARBA00007665"/>
    </source>
</evidence>
<dbReference type="InterPro" id="IPR035647">
    <property type="entry name" value="EFG_III/V"/>
</dbReference>
<dbReference type="GO" id="GO:0005737">
    <property type="term" value="C:cytoplasm"/>
    <property type="evidence" value="ECO:0007669"/>
    <property type="project" value="TreeGrafter"/>
</dbReference>
<dbReference type="InterPro" id="IPR001498">
    <property type="entry name" value="Impact_N"/>
</dbReference>
<evidence type="ECO:0000313" key="4">
    <source>
        <dbReference type="EMBL" id="AEN98946.1"/>
    </source>
</evidence>
<dbReference type="SUPFAM" id="SSF54980">
    <property type="entry name" value="EF-G C-terminal domain-like"/>
    <property type="match status" value="1"/>
</dbReference>
<dbReference type="Pfam" id="PF01205">
    <property type="entry name" value="Impact_N"/>
    <property type="match status" value="1"/>
</dbReference>
<dbReference type="GO" id="GO:0006446">
    <property type="term" value="P:regulation of translational initiation"/>
    <property type="evidence" value="ECO:0007669"/>
    <property type="project" value="TreeGrafter"/>
</dbReference>
<keyword evidence="4" id="KW-0378">Hydrolase</keyword>
<dbReference type="NCBIfam" id="TIGR00257">
    <property type="entry name" value="IMPACT_YIGZ"/>
    <property type="match status" value="1"/>
</dbReference>
<name>G2KVD1_FRUST</name>
<dbReference type="Gene3D" id="3.30.230.30">
    <property type="entry name" value="Impact, N-terminal domain"/>
    <property type="match status" value="1"/>
</dbReference>
<dbReference type="GO" id="GO:0102009">
    <property type="term" value="F:proline dipeptidase activity"/>
    <property type="evidence" value="ECO:0007669"/>
    <property type="project" value="UniProtKB-EC"/>
</dbReference>
<dbReference type="SUPFAM" id="SSF54211">
    <property type="entry name" value="Ribosomal protein S5 domain 2-like"/>
    <property type="match status" value="1"/>
</dbReference>
<evidence type="ECO:0000259" key="2">
    <source>
        <dbReference type="Pfam" id="PF01205"/>
    </source>
</evidence>
<sequence>MRIKELKMTNQFLTIAHSGTHEFEIKKSKFIANVKRVNNEAEAKLFIEEISATHKKANHNCFAYLIGENDNIQRESDNGEPSGTAGVPILEVLKNNQLHDTIIVVTRYFGGIKLGAGGLIRAYSNSASQVIESVGIVEKLLQTQVVLTVVYSLNDKLQYYLKENGFQISKVDYGSEVKITTAALTSELENFKTNITNLLAGKVNIKTKDERYFEVPYHK</sequence>
<protein>
    <submittedName>
        <fullName evidence="4">IMPACT family member yvyE</fullName>
        <ecNumber evidence="4">3.4.13.9</ecNumber>
    </submittedName>
</protein>
<evidence type="ECO:0000313" key="5">
    <source>
        <dbReference type="Proteomes" id="UP000001285"/>
    </source>
</evidence>
<dbReference type="Gene3D" id="3.30.70.240">
    <property type="match status" value="1"/>
</dbReference>
<dbReference type="InterPro" id="IPR015269">
    <property type="entry name" value="UPF0029_Impact_C"/>
</dbReference>
<keyword evidence="5" id="KW-1185">Reference proteome</keyword>
<dbReference type="InterPro" id="IPR015796">
    <property type="entry name" value="Impact_YigZ-like"/>
</dbReference>
<keyword evidence="4" id="KW-0645">Protease</keyword>
<gene>
    <name evidence="4" type="primary">yvyE</name>
    <name evidence="4" type="ordered locus">LSA_05030</name>
</gene>
<dbReference type="InterPro" id="IPR023582">
    <property type="entry name" value="Impact"/>
</dbReference>
<comment type="similarity">
    <text evidence="1">Belongs to the IMPACT family.</text>
</comment>
<evidence type="ECO:0000259" key="3">
    <source>
        <dbReference type="Pfam" id="PF09186"/>
    </source>
</evidence>
<dbReference type="InterPro" id="IPR020569">
    <property type="entry name" value="UPF0029_Impact_CS"/>
</dbReference>